<dbReference type="EMBL" id="CP043504">
    <property type="protein sequence ID" value="QEO08576.1"/>
    <property type="molecule type" value="Genomic_DNA"/>
</dbReference>
<reference evidence="2 3" key="1">
    <citation type="submission" date="2019-09" db="EMBL/GenBank/DDBJ databases">
        <title>Genome sequencing of strain KACC 19322.</title>
        <authorList>
            <person name="Heo J."/>
            <person name="Kim S.-J."/>
            <person name="Kim J.-S."/>
            <person name="Hong S.-B."/>
            <person name="Kwon S.-W."/>
        </authorList>
    </citation>
    <scope>NUCLEOTIDE SEQUENCE [LARGE SCALE GENOMIC DNA]</scope>
    <source>
        <strain evidence="2 3">KACC 19322</strain>
    </source>
</reference>
<organism evidence="2 3">
    <name type="scientific">Protaetiibacter larvae</name>
    <dbReference type="NCBI Taxonomy" id="2592654"/>
    <lineage>
        <taxon>Bacteria</taxon>
        <taxon>Bacillati</taxon>
        <taxon>Actinomycetota</taxon>
        <taxon>Actinomycetes</taxon>
        <taxon>Micrococcales</taxon>
        <taxon>Microbacteriaceae</taxon>
        <taxon>Protaetiibacter</taxon>
    </lineage>
</organism>
<proteinExistence type="predicted"/>
<evidence type="ECO:0000313" key="3">
    <source>
        <dbReference type="Proteomes" id="UP000322159"/>
    </source>
</evidence>
<evidence type="ECO:0000256" key="1">
    <source>
        <dbReference type="SAM" id="Phobius"/>
    </source>
</evidence>
<feature type="transmembrane region" description="Helical" evidence="1">
    <location>
        <begin position="18"/>
        <end position="39"/>
    </location>
</feature>
<evidence type="ECO:0008006" key="4">
    <source>
        <dbReference type="Google" id="ProtNLM"/>
    </source>
</evidence>
<dbReference type="RefSeq" id="WP_149324009.1">
    <property type="nucleotide sequence ID" value="NZ_CP043504.1"/>
</dbReference>
<keyword evidence="1" id="KW-1133">Transmembrane helix</keyword>
<dbReference type="OrthoDB" id="5083100at2"/>
<name>A0A5C1Y487_9MICO</name>
<keyword evidence="1" id="KW-0812">Transmembrane</keyword>
<protein>
    <recommendedName>
        <fullName evidence="4">SAF domain-containing protein</fullName>
    </recommendedName>
</protein>
<sequence>MARAAGSARGRAVVDPRLLIGLALVIASVVGVVGLLSAVDTRTRVYAAAAALSPGDRIDRGDLVERAVALDGAESLYLGVDELPEDGLVVVRAVRDGELLPRTALGDDAGLRSTSLVLELASPVAAAVHPGAAVDVWSTALDIETRAYGAPAVLVADAVVVRVLEDDSLVGASSGGAVEVLVPRSRLARILQAQAAGDALAVVAAGLPWGG</sequence>
<keyword evidence="3" id="KW-1185">Reference proteome</keyword>
<accession>A0A5C1Y487</accession>
<evidence type="ECO:0000313" key="2">
    <source>
        <dbReference type="EMBL" id="QEO08576.1"/>
    </source>
</evidence>
<dbReference type="AlphaFoldDB" id="A0A5C1Y487"/>
<keyword evidence="1" id="KW-0472">Membrane</keyword>
<dbReference type="Proteomes" id="UP000322159">
    <property type="component" value="Chromosome"/>
</dbReference>
<dbReference type="KEGG" id="lyk:FLP23_00150"/>
<gene>
    <name evidence="2" type="ORF">FLP23_00150</name>
</gene>